<dbReference type="InterPro" id="IPR054197">
    <property type="entry name" value="DUF6902"/>
</dbReference>
<dbReference type="EMBL" id="CP146069">
    <property type="protein sequence ID" value="WWR45282.1"/>
    <property type="molecule type" value="Genomic_DNA"/>
</dbReference>
<organism evidence="1 2">
    <name type="scientific">Roseovarius phycicola</name>
    <dbReference type="NCBI Taxonomy" id="3080976"/>
    <lineage>
        <taxon>Bacteria</taxon>
        <taxon>Pseudomonadati</taxon>
        <taxon>Pseudomonadota</taxon>
        <taxon>Alphaproteobacteria</taxon>
        <taxon>Rhodobacterales</taxon>
        <taxon>Roseobacteraceae</taxon>
        <taxon>Roseovarius</taxon>
    </lineage>
</organism>
<dbReference type="Proteomes" id="UP001364156">
    <property type="component" value="Chromosome"/>
</dbReference>
<dbReference type="RefSeq" id="WP_338548232.1">
    <property type="nucleotide sequence ID" value="NZ_CP146069.1"/>
</dbReference>
<reference evidence="1 2" key="1">
    <citation type="submission" date="2023-10" db="EMBL/GenBank/DDBJ databases">
        <title>Roseovarius strain S88 nov., isolated from a marine algae.</title>
        <authorList>
            <person name="Lee M.W."/>
            <person name="Lee J.K."/>
            <person name="Kim J.M."/>
            <person name="Choi D.G."/>
            <person name="Baek J.H."/>
            <person name="Bayburt H."/>
            <person name="Jung J.J."/>
            <person name="Han D.M."/>
            <person name="Jeon C.O."/>
        </authorList>
    </citation>
    <scope>NUCLEOTIDE SEQUENCE [LARGE SCALE GENOMIC DNA]</scope>
    <source>
        <strain evidence="1 2">S88</strain>
    </source>
</reference>
<sequence>MGSVVHFDFPFRQSTAELRQAALLERFVSQRRPEQDVFWLKENAELLNIYQSCGFELPLTSLAPFNNFYDTIEKRLSFFPQYYRFLLSMCLDLEDLGLPGNRAEAAVDWVAKQGLVGAELSDLQRAEARRLCLRRGVDPVSRDLGLDDRLRDFTTRSETFAIPNKKAAYELTHIVFYLSDYGLKDPCLDEKSIQSLTFAGTLAYLELNIDLLAEICIALRFAGVSPPESWDSWLAEQTRYFAIREDDMGWRSDAYHPYFMLNWHLALSGQGGFGAQIPEGPISFTAPRHEVAPLRELSEQMYTLDGVRHPDWSAMRPKLDETLSDMAREVINAAEQAVDFQSFFNGFARASAPGALV</sequence>
<gene>
    <name evidence="1" type="ORF">RZ517_10740</name>
</gene>
<keyword evidence="2" id="KW-1185">Reference proteome</keyword>
<accession>A0ABZ2HCF3</accession>
<dbReference type="Pfam" id="PF21843">
    <property type="entry name" value="DUF6902"/>
    <property type="match status" value="1"/>
</dbReference>
<evidence type="ECO:0000313" key="2">
    <source>
        <dbReference type="Proteomes" id="UP001364156"/>
    </source>
</evidence>
<name>A0ABZ2HCF3_9RHOB</name>
<protein>
    <submittedName>
        <fullName evidence="1">Uncharacterized protein</fullName>
    </submittedName>
</protein>
<proteinExistence type="predicted"/>
<evidence type="ECO:0000313" key="1">
    <source>
        <dbReference type="EMBL" id="WWR45282.1"/>
    </source>
</evidence>